<evidence type="ECO:0000313" key="2">
    <source>
        <dbReference type="Proteomes" id="UP000006038"/>
    </source>
</evidence>
<keyword evidence="2" id="KW-1185">Reference proteome</keyword>
<protein>
    <submittedName>
        <fullName evidence="1">Uncharacterized protein</fullName>
    </submittedName>
</protein>
<dbReference type="HOGENOM" id="CLU_2964559_0_0_1"/>
<reference evidence="1" key="1">
    <citation type="journal article" date="2013" name="Nat. Commun.">
        <title>Whole-genome sequencing of Oryza brachyantha reveals mechanisms underlying Oryza genome evolution.</title>
        <authorList>
            <person name="Chen J."/>
            <person name="Huang Q."/>
            <person name="Gao D."/>
            <person name="Wang J."/>
            <person name="Lang Y."/>
            <person name="Liu T."/>
            <person name="Li B."/>
            <person name="Bai Z."/>
            <person name="Luis Goicoechea J."/>
            <person name="Liang C."/>
            <person name="Chen C."/>
            <person name="Zhang W."/>
            <person name="Sun S."/>
            <person name="Liao Y."/>
            <person name="Zhang X."/>
            <person name="Yang L."/>
            <person name="Song C."/>
            <person name="Wang M."/>
            <person name="Shi J."/>
            <person name="Liu G."/>
            <person name="Liu J."/>
            <person name="Zhou H."/>
            <person name="Zhou W."/>
            <person name="Yu Q."/>
            <person name="An N."/>
            <person name="Chen Y."/>
            <person name="Cai Q."/>
            <person name="Wang B."/>
            <person name="Liu B."/>
            <person name="Min J."/>
            <person name="Huang Y."/>
            <person name="Wu H."/>
            <person name="Li Z."/>
            <person name="Zhang Y."/>
            <person name="Yin Y."/>
            <person name="Song W."/>
            <person name="Jiang J."/>
            <person name="Jackson S.A."/>
            <person name="Wing R.A."/>
            <person name="Wang J."/>
            <person name="Chen M."/>
        </authorList>
    </citation>
    <scope>NUCLEOTIDE SEQUENCE [LARGE SCALE GENOMIC DNA]</scope>
    <source>
        <strain evidence="1">cv. IRGC 101232</strain>
    </source>
</reference>
<dbReference type="Proteomes" id="UP000006038">
    <property type="component" value="Chromosome 11"/>
</dbReference>
<name>J3N7Q9_ORYBR</name>
<reference evidence="1" key="2">
    <citation type="submission" date="2013-04" db="UniProtKB">
        <authorList>
            <consortium name="EnsemblPlants"/>
        </authorList>
    </citation>
    <scope>IDENTIFICATION</scope>
</reference>
<evidence type="ECO:0000313" key="1">
    <source>
        <dbReference type="EnsemblPlants" id="OB11G18450.1"/>
    </source>
</evidence>
<dbReference type="Gramene" id="OB11G18450.1">
    <property type="protein sequence ID" value="OB11G18450.1"/>
    <property type="gene ID" value="OB11G18450"/>
</dbReference>
<dbReference type="AlphaFoldDB" id="J3N7Q9"/>
<dbReference type="STRING" id="4533.J3N7Q9"/>
<dbReference type="EnsemblPlants" id="OB11G18450.1">
    <property type="protein sequence ID" value="OB11G18450.1"/>
    <property type="gene ID" value="OB11G18450"/>
</dbReference>
<organism evidence="1">
    <name type="scientific">Oryza brachyantha</name>
    <name type="common">malo sina</name>
    <dbReference type="NCBI Taxonomy" id="4533"/>
    <lineage>
        <taxon>Eukaryota</taxon>
        <taxon>Viridiplantae</taxon>
        <taxon>Streptophyta</taxon>
        <taxon>Embryophyta</taxon>
        <taxon>Tracheophyta</taxon>
        <taxon>Spermatophyta</taxon>
        <taxon>Magnoliopsida</taxon>
        <taxon>Liliopsida</taxon>
        <taxon>Poales</taxon>
        <taxon>Poaceae</taxon>
        <taxon>BOP clade</taxon>
        <taxon>Oryzoideae</taxon>
        <taxon>Oryzeae</taxon>
        <taxon>Oryzinae</taxon>
        <taxon>Oryza</taxon>
    </lineage>
</organism>
<sequence length="59" mass="7172">MYRINPMLLWPGRMDMHVYMGYCGWDTFKTLVHSYFVTTTTNIVFYDDFLVTFELFVIM</sequence>
<accession>J3N7Q9</accession>
<proteinExistence type="predicted"/>